<geneLocation type="plasmid" evidence="3">
    <name>prsp8c3a</name>
</geneLocation>
<proteinExistence type="predicted"/>
<keyword evidence="1" id="KW-0175">Coiled coil</keyword>
<name>A0A1L5PB40_RHIET</name>
<organism evidence="2 3">
    <name type="scientific">Rhizobium etli 8C-3</name>
    <dbReference type="NCBI Taxonomy" id="538025"/>
    <lineage>
        <taxon>Bacteria</taxon>
        <taxon>Pseudomonadati</taxon>
        <taxon>Pseudomonadota</taxon>
        <taxon>Alphaproteobacteria</taxon>
        <taxon>Hyphomicrobiales</taxon>
        <taxon>Rhizobiaceae</taxon>
        <taxon>Rhizobium/Agrobacterium group</taxon>
        <taxon>Rhizobium</taxon>
    </lineage>
</organism>
<dbReference type="RefSeq" id="WP_196776349.1">
    <property type="nucleotide sequence ID" value="NZ_CP017242.1"/>
</dbReference>
<dbReference type="Proteomes" id="UP000185109">
    <property type="component" value="Plasmid pRsp8C3a"/>
</dbReference>
<protein>
    <submittedName>
        <fullName evidence="2">Uncharacterized protein</fullName>
    </submittedName>
</protein>
<evidence type="ECO:0000313" key="2">
    <source>
        <dbReference type="EMBL" id="APO77266.1"/>
    </source>
</evidence>
<sequence length="56" mass="6256">MTIEQHIEELRAELKNTCDAAERRQIETELDLALAQAELAVHLAEQVGAIEAEPPF</sequence>
<gene>
    <name evidence="2" type="ORF">AM571_PA00388</name>
</gene>
<feature type="coiled-coil region" evidence="1">
    <location>
        <begin position="4"/>
        <end position="31"/>
    </location>
</feature>
<evidence type="ECO:0000313" key="3">
    <source>
        <dbReference type="Proteomes" id="UP000185109"/>
    </source>
</evidence>
<evidence type="ECO:0000256" key="1">
    <source>
        <dbReference type="SAM" id="Coils"/>
    </source>
</evidence>
<reference evidence="2 3" key="1">
    <citation type="submission" date="2016-09" db="EMBL/GenBank/DDBJ databases">
        <title>The complete genome sequences of Rhizobium gallicum, symbiovars gallicum and phaseoli, symbionts associated to common bean (Phaseolus vulgaris).</title>
        <authorList>
            <person name="Bustos P."/>
            <person name="Santamaria R.I."/>
            <person name="Perez-Carrascal O.M."/>
            <person name="Juarez S."/>
            <person name="Lozano L."/>
            <person name="Martinez-Flores I."/>
            <person name="Martinez-Romero E."/>
            <person name="Cevallos M."/>
            <person name="Romero D."/>
            <person name="Davila G."/>
            <person name="Gonzalez V."/>
        </authorList>
    </citation>
    <scope>NUCLEOTIDE SEQUENCE [LARGE SCALE GENOMIC DNA]</scope>
    <source>
        <strain evidence="2 3">8C-3</strain>
        <plasmid evidence="3">Plasmid prsp8c3a</plasmid>
    </source>
</reference>
<accession>A0A1L5PB40</accession>
<dbReference type="EMBL" id="CP017242">
    <property type="protein sequence ID" value="APO77266.1"/>
    <property type="molecule type" value="Genomic_DNA"/>
</dbReference>
<keyword evidence="2" id="KW-0614">Plasmid</keyword>
<dbReference type="AlphaFoldDB" id="A0A1L5PB40"/>